<dbReference type="Proteomes" id="UP000180088">
    <property type="component" value="Unassembled WGS sequence"/>
</dbReference>
<feature type="domain" description="PapC-like C-terminal" evidence="9">
    <location>
        <begin position="733"/>
        <end position="792"/>
    </location>
</feature>
<keyword evidence="5" id="KW-0812">Transmembrane</keyword>
<organism evidence="11 12">
    <name type="scientific">Chromobacterium sphagni</name>
    <dbReference type="NCBI Taxonomy" id="1903179"/>
    <lineage>
        <taxon>Bacteria</taxon>
        <taxon>Pseudomonadati</taxon>
        <taxon>Pseudomonadota</taxon>
        <taxon>Betaproteobacteria</taxon>
        <taxon>Neisseriales</taxon>
        <taxon>Chromobacteriaceae</taxon>
        <taxon>Chromobacterium</taxon>
    </lineage>
</organism>
<dbReference type="Gene3D" id="2.60.40.3110">
    <property type="match status" value="1"/>
</dbReference>
<dbReference type="InterPro" id="IPR025949">
    <property type="entry name" value="PapC-like_C"/>
</dbReference>
<dbReference type="Pfam" id="PF00577">
    <property type="entry name" value="Usher"/>
    <property type="match status" value="1"/>
</dbReference>
<dbReference type="FunFam" id="2.60.40.3110:FF:000001">
    <property type="entry name" value="Putative fimbrial outer membrane usher"/>
    <property type="match status" value="1"/>
</dbReference>
<comment type="caution">
    <text evidence="11">The sequence shown here is derived from an EMBL/GenBank/DDBJ whole genome shotgun (WGS) entry which is preliminary data.</text>
</comment>
<evidence type="ECO:0008006" key="13">
    <source>
        <dbReference type="Google" id="ProtNLM"/>
    </source>
</evidence>
<dbReference type="Gene3D" id="2.60.40.2070">
    <property type="match status" value="1"/>
</dbReference>
<dbReference type="GO" id="GO:0009297">
    <property type="term" value="P:pilus assembly"/>
    <property type="evidence" value="ECO:0007669"/>
    <property type="project" value="InterPro"/>
</dbReference>
<evidence type="ECO:0000256" key="2">
    <source>
        <dbReference type="ARBA" id="ARBA00008064"/>
    </source>
</evidence>
<name>A0A1S1X6C4_9NEIS</name>
<dbReference type="Pfam" id="PF13954">
    <property type="entry name" value="PapC_N"/>
    <property type="match status" value="1"/>
</dbReference>
<evidence type="ECO:0000313" key="11">
    <source>
        <dbReference type="EMBL" id="OHX15023.1"/>
    </source>
</evidence>
<evidence type="ECO:0000256" key="5">
    <source>
        <dbReference type="ARBA" id="ARBA00022692"/>
    </source>
</evidence>
<dbReference type="AlphaFoldDB" id="A0A1S1X6C4"/>
<dbReference type="PANTHER" id="PTHR30451">
    <property type="entry name" value="OUTER MEMBRANE USHER PROTEIN"/>
    <property type="match status" value="1"/>
</dbReference>
<keyword evidence="4" id="KW-1134">Transmembrane beta strand</keyword>
<dbReference type="SUPFAM" id="SSF141729">
    <property type="entry name" value="FimD N-terminal domain-like"/>
    <property type="match status" value="1"/>
</dbReference>
<evidence type="ECO:0000256" key="3">
    <source>
        <dbReference type="ARBA" id="ARBA00022448"/>
    </source>
</evidence>
<evidence type="ECO:0000259" key="10">
    <source>
        <dbReference type="Pfam" id="PF13954"/>
    </source>
</evidence>
<dbReference type="STRING" id="1903179.BI347_12250"/>
<dbReference type="InterPro" id="IPR000015">
    <property type="entry name" value="Fimb_usher"/>
</dbReference>
<evidence type="ECO:0000256" key="6">
    <source>
        <dbReference type="ARBA" id="ARBA00022729"/>
    </source>
</evidence>
<keyword evidence="8" id="KW-0998">Cell outer membrane</keyword>
<reference evidence="11 12" key="1">
    <citation type="submission" date="2016-09" db="EMBL/GenBank/DDBJ databases">
        <title>Chromobacterium muskegensis sp. nov., an insecticidal bacterium isolated from Sphagnum bogs.</title>
        <authorList>
            <person name="Sparks M.E."/>
            <person name="Blackburn M.B."/>
            <person name="Gundersen-Rindal D.E."/>
            <person name="Mitchell A."/>
            <person name="Farrar R."/>
            <person name="Kuhar D."/>
        </authorList>
    </citation>
    <scope>NUCLEOTIDE SEQUENCE [LARGE SCALE GENOMIC DNA]</scope>
    <source>
        <strain evidence="11 12">37-2</strain>
    </source>
</reference>
<keyword evidence="6" id="KW-0732">Signal</keyword>
<protein>
    <recommendedName>
        <fullName evidence="13">Fimbrial assembly protein</fullName>
    </recommendedName>
</protein>
<accession>A0A1S1X6C4</accession>
<dbReference type="InterPro" id="IPR043142">
    <property type="entry name" value="PapC-like_C_sf"/>
</dbReference>
<evidence type="ECO:0000256" key="7">
    <source>
        <dbReference type="ARBA" id="ARBA00023136"/>
    </source>
</evidence>
<dbReference type="Gene3D" id="2.60.40.2610">
    <property type="entry name" value="Outer membrane usher protein FimD, plug domain"/>
    <property type="match status" value="1"/>
</dbReference>
<dbReference type="Pfam" id="PF13953">
    <property type="entry name" value="PapC_C"/>
    <property type="match status" value="1"/>
</dbReference>
<comment type="subcellular location">
    <subcellularLocation>
        <location evidence="1">Cell outer membrane</location>
        <topology evidence="1">Multi-pass membrane protein</topology>
    </subcellularLocation>
</comment>
<evidence type="ECO:0000313" key="12">
    <source>
        <dbReference type="Proteomes" id="UP000180088"/>
    </source>
</evidence>
<dbReference type="InterPro" id="IPR037224">
    <property type="entry name" value="PapC_N_sf"/>
</dbReference>
<dbReference type="InterPro" id="IPR042186">
    <property type="entry name" value="FimD_plug_dom"/>
</dbReference>
<feature type="domain" description="PapC N-terminal" evidence="10">
    <location>
        <begin position="2"/>
        <end position="149"/>
    </location>
</feature>
<evidence type="ECO:0000256" key="1">
    <source>
        <dbReference type="ARBA" id="ARBA00004571"/>
    </source>
</evidence>
<keyword evidence="3" id="KW-0813">Transport</keyword>
<dbReference type="Gene3D" id="3.10.20.410">
    <property type="match status" value="1"/>
</dbReference>
<evidence type="ECO:0000256" key="8">
    <source>
        <dbReference type="ARBA" id="ARBA00023237"/>
    </source>
</evidence>
<evidence type="ECO:0000256" key="4">
    <source>
        <dbReference type="ARBA" id="ARBA00022452"/>
    </source>
</evidence>
<evidence type="ECO:0000259" key="9">
    <source>
        <dbReference type="Pfam" id="PF13953"/>
    </source>
</evidence>
<dbReference type="GO" id="GO:0015473">
    <property type="term" value="F:fimbrial usher porin activity"/>
    <property type="evidence" value="ECO:0007669"/>
    <property type="project" value="InterPro"/>
</dbReference>
<sequence>MSFNPAFFGKTSEGLTVDLSRFNRGDVTTPGVYRADVYVNQAWLGRRDVVLRETKGKVLPCLDRGMLEQLGVDSVHLAAAAAQNATDGACVDVATVVPGSQVGFDMSEQRLDVTIPQLYLRASARGYVDPQYWDAGMPLAGFLSYNANAYRYRNDGSNSSQYFVSTNTGVNVSGWRLRYNGSLAVQDSGGVGGYHRNYASNGTYAQHDLTDWKAQLTVGDTFTPSDLLSSVPFRGVLINSDDRMLPESLQGYAPIVRGVAETNAKVSVSQNGKIIYEGMVPPGEFKIDDLYNTGYAGDMVVTVTEADGRTKQFIMPYAAVPQLLRQGSYRFSLLAGQLQDGRLSSLPDFVQGSYQSGLTNNLSLYGATVLADHYQELMLGTAFNTIVGAFSTDITQSVASDLSTSVAPSRDMSGRSYRINYSKILPGIRTNFSVASYFYSTEGYLGLTDFAGLHSGFAATLRPRRSLQLNVDQPLSERLGRVFLSGSAQSYWSQSSSQILFQGGYSNSFKWGGFSLSAGRTRNGEGQTVTQYLLSVNLLLGKSPYSPQLASTTTVDSQHNQNEQLSISGTTGEQHNLSYNAYASYQDNKGSGSTTGGGASVQYANSVATLNASASSQGSNRQEGAGISGALVFHPGGVVAAQSLGDSIGLVQADGAEGAILSNANGVSVNRGGYAVLPNLVPYRVNEVTLDPKGMSDAVELQTTSAEVVPRAGAIVLLKFPTQKGRPVLVSILPEGGAAIPVGSAILDEKGGLVAMVGQGGRAFLRGLDGQNLIVRWGAGSTRECQFRYQLPVQIPDKGFVQLRAQCQPLATVAGDKANDKAGGGN</sequence>
<proteinExistence type="inferred from homology"/>
<dbReference type="InterPro" id="IPR025885">
    <property type="entry name" value="PapC_N"/>
</dbReference>
<dbReference type="EMBL" id="MKCS01000001">
    <property type="protein sequence ID" value="OHX15023.1"/>
    <property type="molecule type" value="Genomic_DNA"/>
</dbReference>
<dbReference type="PANTHER" id="PTHR30451:SF20">
    <property type="entry name" value="FIMBRIAE USHER"/>
    <property type="match status" value="1"/>
</dbReference>
<dbReference type="GO" id="GO:0009279">
    <property type="term" value="C:cell outer membrane"/>
    <property type="evidence" value="ECO:0007669"/>
    <property type="project" value="UniProtKB-SubCell"/>
</dbReference>
<gene>
    <name evidence="11" type="ORF">BI347_12250</name>
</gene>
<comment type="similarity">
    <text evidence="2">Belongs to the fimbrial export usher family.</text>
</comment>
<keyword evidence="7" id="KW-0472">Membrane</keyword>